<evidence type="ECO:0000313" key="2">
    <source>
        <dbReference type="Proteomes" id="UP000494170"/>
    </source>
</evidence>
<sequence length="123" mass="12904">MSDGAPAVAPAVPSSGVVEAFMPSFSLTQSRIELPRPPIVSFTATKRLLMPSTSPDTRLAPISWKRVPMSPNQSPMPPIAVFTHSTVASHFAVIQSPAAPNASLMASHSAMNFGPSVSQCCQT</sequence>
<reference evidence="1 2" key="1">
    <citation type="submission" date="2019-09" db="EMBL/GenBank/DDBJ databases">
        <authorList>
            <person name="Depoorter E."/>
        </authorList>
    </citation>
    <scope>NUCLEOTIDE SEQUENCE [LARGE SCALE GENOMIC DNA]</scope>
    <source>
        <strain evidence="1">LMG 6863</strain>
    </source>
</reference>
<protein>
    <submittedName>
        <fullName evidence="1">Uncharacterized protein</fullName>
    </submittedName>
</protein>
<organism evidence="1 2">
    <name type="scientific">Burkholderia lata (strain ATCC 17760 / DSM 23089 / LMG 22485 / NCIMB 9086 / R18194 / 383)</name>
    <dbReference type="NCBI Taxonomy" id="482957"/>
    <lineage>
        <taxon>Bacteria</taxon>
        <taxon>Pseudomonadati</taxon>
        <taxon>Pseudomonadota</taxon>
        <taxon>Betaproteobacteria</taxon>
        <taxon>Burkholderiales</taxon>
        <taxon>Burkholderiaceae</taxon>
        <taxon>Burkholderia</taxon>
        <taxon>Burkholderia cepacia complex</taxon>
    </lineage>
</organism>
<name>A0A6P2RJ71_BURL3</name>
<proteinExistence type="predicted"/>
<dbReference type="AlphaFoldDB" id="A0A6P2RJ71"/>
<gene>
    <name evidence="1" type="ORF">BLA6863_06786</name>
</gene>
<accession>A0A6P2RJ71</accession>
<evidence type="ECO:0000313" key="1">
    <source>
        <dbReference type="EMBL" id="VWC37533.1"/>
    </source>
</evidence>
<dbReference type="Proteomes" id="UP000494170">
    <property type="component" value="Unassembled WGS sequence"/>
</dbReference>
<dbReference type="EMBL" id="CABVPY010000073">
    <property type="protein sequence ID" value="VWC37533.1"/>
    <property type="molecule type" value="Genomic_DNA"/>
</dbReference>